<feature type="domain" description="GGDEF" evidence="4">
    <location>
        <begin position="156"/>
        <end position="285"/>
    </location>
</feature>
<dbReference type="Pfam" id="PF00990">
    <property type="entry name" value="GGDEF"/>
    <property type="match status" value="1"/>
</dbReference>
<dbReference type="CDD" id="cd01949">
    <property type="entry name" value="GGDEF"/>
    <property type="match status" value="1"/>
</dbReference>
<accession>A0A418NN13</accession>
<dbReference type="GO" id="GO:0052621">
    <property type="term" value="F:diguanylate cyclase activity"/>
    <property type="evidence" value="ECO:0007669"/>
    <property type="project" value="UniProtKB-EC"/>
</dbReference>
<organism evidence="5 6">
    <name type="scientific">Aurantiacibacter zhengii</name>
    <dbReference type="NCBI Taxonomy" id="2307003"/>
    <lineage>
        <taxon>Bacteria</taxon>
        <taxon>Pseudomonadati</taxon>
        <taxon>Pseudomonadota</taxon>
        <taxon>Alphaproteobacteria</taxon>
        <taxon>Sphingomonadales</taxon>
        <taxon>Erythrobacteraceae</taxon>
        <taxon>Aurantiacibacter</taxon>
    </lineage>
</organism>
<name>A0A418NN13_9SPHN</name>
<dbReference type="Proteomes" id="UP000286576">
    <property type="component" value="Unassembled WGS sequence"/>
</dbReference>
<evidence type="ECO:0000313" key="6">
    <source>
        <dbReference type="Proteomes" id="UP000286576"/>
    </source>
</evidence>
<dbReference type="Gene3D" id="3.30.70.270">
    <property type="match status" value="1"/>
</dbReference>
<dbReference type="InterPro" id="IPR000160">
    <property type="entry name" value="GGDEF_dom"/>
</dbReference>
<evidence type="ECO:0000259" key="4">
    <source>
        <dbReference type="PROSITE" id="PS50887"/>
    </source>
</evidence>
<dbReference type="PANTHER" id="PTHR45138">
    <property type="entry name" value="REGULATORY COMPONENTS OF SENSORY TRANSDUCTION SYSTEM"/>
    <property type="match status" value="1"/>
</dbReference>
<proteinExistence type="predicted"/>
<protein>
    <recommendedName>
        <fullName evidence="1">diguanylate cyclase</fullName>
        <ecNumber evidence="1">2.7.7.65</ecNumber>
    </recommendedName>
</protein>
<keyword evidence="3" id="KW-0472">Membrane</keyword>
<feature type="transmembrane region" description="Helical" evidence="3">
    <location>
        <begin position="58"/>
        <end position="82"/>
    </location>
</feature>
<dbReference type="SUPFAM" id="SSF55073">
    <property type="entry name" value="Nucleotide cyclase"/>
    <property type="match status" value="1"/>
</dbReference>
<dbReference type="InterPro" id="IPR043128">
    <property type="entry name" value="Rev_trsase/Diguanyl_cyclase"/>
</dbReference>
<feature type="transmembrane region" description="Helical" evidence="3">
    <location>
        <begin position="102"/>
        <end position="123"/>
    </location>
</feature>
<comment type="caution">
    <text evidence="5">The sequence shown here is derived from an EMBL/GenBank/DDBJ whole genome shotgun (WGS) entry which is preliminary data.</text>
</comment>
<keyword evidence="3" id="KW-0812">Transmembrane</keyword>
<dbReference type="SMART" id="SM00267">
    <property type="entry name" value="GGDEF"/>
    <property type="match status" value="1"/>
</dbReference>
<dbReference type="GO" id="GO:0043709">
    <property type="term" value="P:cell adhesion involved in single-species biofilm formation"/>
    <property type="evidence" value="ECO:0007669"/>
    <property type="project" value="TreeGrafter"/>
</dbReference>
<dbReference type="PANTHER" id="PTHR45138:SF9">
    <property type="entry name" value="DIGUANYLATE CYCLASE DGCM-RELATED"/>
    <property type="match status" value="1"/>
</dbReference>
<dbReference type="EMBL" id="QXFL01000020">
    <property type="protein sequence ID" value="RIV82298.1"/>
    <property type="molecule type" value="Genomic_DNA"/>
</dbReference>
<dbReference type="EC" id="2.7.7.65" evidence="1"/>
<evidence type="ECO:0000256" key="3">
    <source>
        <dbReference type="SAM" id="Phobius"/>
    </source>
</evidence>
<dbReference type="AlphaFoldDB" id="A0A418NN13"/>
<keyword evidence="6" id="KW-1185">Reference proteome</keyword>
<dbReference type="InterPro" id="IPR029787">
    <property type="entry name" value="Nucleotide_cyclase"/>
</dbReference>
<evidence type="ECO:0000256" key="2">
    <source>
        <dbReference type="ARBA" id="ARBA00034247"/>
    </source>
</evidence>
<evidence type="ECO:0000256" key="1">
    <source>
        <dbReference type="ARBA" id="ARBA00012528"/>
    </source>
</evidence>
<dbReference type="GO" id="GO:0005886">
    <property type="term" value="C:plasma membrane"/>
    <property type="evidence" value="ECO:0007669"/>
    <property type="project" value="TreeGrafter"/>
</dbReference>
<feature type="transmembrane region" description="Helical" evidence="3">
    <location>
        <begin position="23"/>
        <end position="46"/>
    </location>
</feature>
<dbReference type="GO" id="GO:1902201">
    <property type="term" value="P:negative regulation of bacterial-type flagellum-dependent cell motility"/>
    <property type="evidence" value="ECO:0007669"/>
    <property type="project" value="TreeGrafter"/>
</dbReference>
<keyword evidence="3" id="KW-1133">Transmembrane helix</keyword>
<dbReference type="PROSITE" id="PS50887">
    <property type="entry name" value="GGDEF"/>
    <property type="match status" value="1"/>
</dbReference>
<evidence type="ECO:0000313" key="5">
    <source>
        <dbReference type="EMBL" id="RIV82298.1"/>
    </source>
</evidence>
<dbReference type="InterPro" id="IPR050469">
    <property type="entry name" value="Diguanylate_Cyclase"/>
</dbReference>
<comment type="catalytic activity">
    <reaction evidence="2">
        <text>2 GTP = 3',3'-c-di-GMP + 2 diphosphate</text>
        <dbReference type="Rhea" id="RHEA:24898"/>
        <dbReference type="ChEBI" id="CHEBI:33019"/>
        <dbReference type="ChEBI" id="CHEBI:37565"/>
        <dbReference type="ChEBI" id="CHEBI:58805"/>
        <dbReference type="EC" id="2.7.7.65"/>
    </reaction>
</comment>
<reference evidence="5 6" key="1">
    <citation type="submission" date="2018-08" db="EMBL/GenBank/DDBJ databases">
        <title>Erythrobacter zhengii sp.nov., a bacterium isolated from deep-sea sediment.</title>
        <authorList>
            <person name="Fang C."/>
            <person name="Wu Y.-H."/>
            <person name="Sun C."/>
            <person name="Wang H."/>
            <person name="Cheng H."/>
            <person name="Meng F.-X."/>
            <person name="Wang C.-S."/>
            <person name="Xu X.-W."/>
        </authorList>
    </citation>
    <scope>NUCLEOTIDE SEQUENCE [LARGE SCALE GENOMIC DNA]</scope>
    <source>
        <strain evidence="5 6">V18</strain>
    </source>
</reference>
<gene>
    <name evidence="5" type="ORF">D2V07_18105</name>
</gene>
<dbReference type="NCBIfam" id="TIGR00254">
    <property type="entry name" value="GGDEF"/>
    <property type="match status" value="1"/>
</dbReference>
<sequence>MIPGTHHKRRAERPLAFKSGMPIFMQVPRGPAATALAGCALLAIFAHSTFPTVGFGPFFLLICAFGAWFVGNLFAVLVGLFIGVIQVQSGQALALDENPVVMALQISSALAVVLMLGVARAALELEWRFARVDPLTGALNRKAFFEAVANEAHRPGIAVLLFADVDGLKRVNDDLGHDAGDEALQDFADRVRKTIRNTDIFARVGGDEFVIFLRVGDLASADKVASRLNAQVNQKGTSTLRCSIGALVMPAGSTSIDAELKEADRLMYRAKREKLGMVLAMLAKGDLNELASSAPPTDREDQQSAVIRARGRDRDITVQGRALAQAEVG</sequence>